<dbReference type="AlphaFoldDB" id="A0A699GEH9"/>
<evidence type="ECO:0008006" key="2">
    <source>
        <dbReference type="Google" id="ProtNLM"/>
    </source>
</evidence>
<proteinExistence type="predicted"/>
<sequence length="734" mass="77709">MRVGSMYLRRIATDADLKIELSDTFALVISGKNPNVVGKFDIDASLLAKAICEGLAAVVSALQNMPDALAEVAKLDLAVKSVMGSLTITQATPTSEDPSQYRRPMLQGDRTSHGGTVLEGHLFLIIHGKPAAGVGHKVHCPKCPGTIVIAEGAATTTMMGISVAVDGMKTSCGATLIASQITDTIDYGGGGGGAAPVVAASEAVPAASAALAAIIAGAAQKASKAQSVEAKGKFDEQVRVLDQDGAPIANMPYHITDESGTVYKGLTDADEMAMTAFEFKTPTNDKAGSRREVSSHHMPARAFFFIVVDEVGKDGFLVRKVYASPTSPYLSTMKLAPLAQLSQTQPETYGLMPKQWGAPPTVAEHVMGNHQSSYVSSSSIFPEGSPRFDGRSVYIDIAKAKASGARLVSTQEILEALAQYKAKNPHLTKRIEKIAKYVEDFDKEVLIHGEKVPAKVIFNANSLKVAKIANGAGRVVQVLGIVLTAYDLEQATEKSFKAKSVKPISAEVIRQAGGWGGAIAGFKIGGAAGAALGIETGPGAILTVNIFKRIGAVLGGSKPIDEMTQAYPQSALNPAQDFANYPAKVFLGEKNIFAYRLEFMVSETDAARVVQAVGSEFDLPSTATFQEGPAKKGNLSLHFSSRPEFGGALVVIVTNCIPLLKKIDGLDLAPPPPWIVFPEADPSALGSLQGAMEHWFDWLFLPFWNSADAAARSRYLAGHGASEKWREFLMLHAP</sequence>
<name>A0A699GEH9_TANCI</name>
<dbReference type="InterPro" id="IPR008727">
    <property type="entry name" value="PAAR_motif"/>
</dbReference>
<protein>
    <recommendedName>
        <fullName evidence="2">PAAR motif-containing protein</fullName>
    </recommendedName>
</protein>
<dbReference type="Pfam" id="PF05488">
    <property type="entry name" value="PAAR_motif"/>
    <property type="match status" value="1"/>
</dbReference>
<organism evidence="1">
    <name type="scientific">Tanacetum cinerariifolium</name>
    <name type="common">Dalmatian daisy</name>
    <name type="synonym">Chrysanthemum cinerariifolium</name>
    <dbReference type="NCBI Taxonomy" id="118510"/>
    <lineage>
        <taxon>Eukaryota</taxon>
        <taxon>Viridiplantae</taxon>
        <taxon>Streptophyta</taxon>
        <taxon>Embryophyta</taxon>
        <taxon>Tracheophyta</taxon>
        <taxon>Spermatophyta</taxon>
        <taxon>Magnoliopsida</taxon>
        <taxon>eudicotyledons</taxon>
        <taxon>Gunneridae</taxon>
        <taxon>Pentapetalae</taxon>
        <taxon>asterids</taxon>
        <taxon>campanulids</taxon>
        <taxon>Asterales</taxon>
        <taxon>Asteraceae</taxon>
        <taxon>Asteroideae</taxon>
        <taxon>Anthemideae</taxon>
        <taxon>Anthemidinae</taxon>
        <taxon>Tanacetum</taxon>
    </lineage>
</organism>
<dbReference type="CDD" id="cd14744">
    <property type="entry name" value="PAAR_CT_2"/>
    <property type="match status" value="1"/>
</dbReference>
<accession>A0A699GEH9</accession>
<evidence type="ECO:0000313" key="1">
    <source>
        <dbReference type="EMBL" id="GEU28232.1"/>
    </source>
</evidence>
<dbReference type="EMBL" id="BKCJ010000002">
    <property type="protein sequence ID" value="GEU28232.1"/>
    <property type="molecule type" value="Genomic_DNA"/>
</dbReference>
<dbReference type="Gene3D" id="2.60.200.60">
    <property type="match status" value="1"/>
</dbReference>
<comment type="caution">
    <text evidence="1">The sequence shown here is derived from an EMBL/GenBank/DDBJ whole genome shotgun (WGS) entry which is preliminary data.</text>
</comment>
<reference evidence="1" key="1">
    <citation type="journal article" date="2019" name="Sci. Rep.">
        <title>Draft genome of Tanacetum cinerariifolium, the natural source of mosquito coil.</title>
        <authorList>
            <person name="Yamashiro T."/>
            <person name="Shiraishi A."/>
            <person name="Satake H."/>
            <person name="Nakayama K."/>
        </authorList>
    </citation>
    <scope>NUCLEOTIDE SEQUENCE</scope>
</reference>
<gene>
    <name evidence="1" type="ORF">Tci_000210</name>
</gene>